<dbReference type="Pfam" id="PF07734">
    <property type="entry name" value="FBA_1"/>
    <property type="match status" value="1"/>
</dbReference>
<name>A0AAV1CJE0_OLDCO</name>
<protein>
    <submittedName>
        <fullName evidence="2">OLC1v1031077C1</fullName>
    </submittedName>
</protein>
<reference evidence="2" key="1">
    <citation type="submission" date="2023-03" db="EMBL/GenBank/DDBJ databases">
        <authorList>
            <person name="Julca I."/>
        </authorList>
    </citation>
    <scope>NUCLEOTIDE SEQUENCE</scope>
</reference>
<dbReference type="SUPFAM" id="SSF81383">
    <property type="entry name" value="F-box domain"/>
    <property type="match status" value="1"/>
</dbReference>
<dbReference type="InterPro" id="IPR050796">
    <property type="entry name" value="SCF_F-box_component"/>
</dbReference>
<dbReference type="CDD" id="cd22157">
    <property type="entry name" value="F-box_AtFBW1-like"/>
    <property type="match status" value="1"/>
</dbReference>
<dbReference type="PANTHER" id="PTHR31672:SF13">
    <property type="entry name" value="F-BOX PROTEIN CPR30-LIKE"/>
    <property type="match status" value="1"/>
</dbReference>
<dbReference type="InterPro" id="IPR036047">
    <property type="entry name" value="F-box-like_dom_sf"/>
</dbReference>
<dbReference type="Proteomes" id="UP001161247">
    <property type="component" value="Chromosome 2"/>
</dbReference>
<dbReference type="Pfam" id="PF00646">
    <property type="entry name" value="F-box"/>
    <property type="match status" value="1"/>
</dbReference>
<dbReference type="SMART" id="SM00256">
    <property type="entry name" value="FBOX"/>
    <property type="match status" value="1"/>
</dbReference>
<proteinExistence type="predicted"/>
<gene>
    <name evidence="2" type="ORF">OLC1_LOCUS6216</name>
</gene>
<dbReference type="NCBIfam" id="TIGR01640">
    <property type="entry name" value="F_box_assoc_1"/>
    <property type="match status" value="1"/>
</dbReference>
<dbReference type="InterPro" id="IPR017451">
    <property type="entry name" value="F-box-assoc_interact_dom"/>
</dbReference>
<dbReference type="InterPro" id="IPR006527">
    <property type="entry name" value="F-box-assoc_dom_typ1"/>
</dbReference>
<feature type="domain" description="F-box" evidence="1">
    <location>
        <begin position="6"/>
        <end position="46"/>
    </location>
</feature>
<dbReference type="InterPro" id="IPR001810">
    <property type="entry name" value="F-box_dom"/>
</dbReference>
<dbReference type="PANTHER" id="PTHR31672">
    <property type="entry name" value="BNACNNG10540D PROTEIN"/>
    <property type="match status" value="1"/>
</dbReference>
<keyword evidence="3" id="KW-1185">Reference proteome</keyword>
<dbReference type="EMBL" id="OX459119">
    <property type="protein sequence ID" value="CAI9095193.1"/>
    <property type="molecule type" value="Genomic_DNA"/>
</dbReference>
<organism evidence="2 3">
    <name type="scientific">Oldenlandia corymbosa var. corymbosa</name>
    <dbReference type="NCBI Taxonomy" id="529605"/>
    <lineage>
        <taxon>Eukaryota</taxon>
        <taxon>Viridiplantae</taxon>
        <taxon>Streptophyta</taxon>
        <taxon>Embryophyta</taxon>
        <taxon>Tracheophyta</taxon>
        <taxon>Spermatophyta</taxon>
        <taxon>Magnoliopsida</taxon>
        <taxon>eudicotyledons</taxon>
        <taxon>Gunneridae</taxon>
        <taxon>Pentapetalae</taxon>
        <taxon>asterids</taxon>
        <taxon>lamiids</taxon>
        <taxon>Gentianales</taxon>
        <taxon>Rubiaceae</taxon>
        <taxon>Rubioideae</taxon>
        <taxon>Spermacoceae</taxon>
        <taxon>Hedyotis-Oldenlandia complex</taxon>
        <taxon>Oldenlandia</taxon>
    </lineage>
</organism>
<evidence type="ECO:0000259" key="1">
    <source>
        <dbReference type="SMART" id="SM00256"/>
    </source>
</evidence>
<evidence type="ECO:0000313" key="2">
    <source>
        <dbReference type="EMBL" id="CAI9095193.1"/>
    </source>
</evidence>
<dbReference type="AlphaFoldDB" id="A0AAV1CJE0"/>
<evidence type="ECO:0000313" key="3">
    <source>
        <dbReference type="Proteomes" id="UP001161247"/>
    </source>
</evidence>
<accession>A0AAV1CJE0</accession>
<dbReference type="Gene3D" id="1.20.1280.50">
    <property type="match status" value="1"/>
</dbReference>
<sequence>MWEYFIPDDLVALVLVRLPFDALFRCRSVSKSWRDLIDAPNFTQLYLNSSPLDNTKQHIIACPPSGRTFYAFQWVHELEGSSQYKAINPKKFENPFPDFFSGQVQIVGSSNGILCLWNKSSDSLLLWNPWINKFSSLPGLPVDCTEAGSYCVGAAFGIDPKNDDYKVVKWYEFEDVYGYEFCVYSLKLNSWRRIKDGLPYDEVIEPHSSCTFVNGVLYFVVKYDESESDDDYDNYDDPDDDDYDSNEDEVYFIVGFDLGSEEFRYVCSVPVSPRYKDQYDYHHLLSLNGRLQCFSSYMNRGGLMGQIWERRKKDDRDKMTWDLVSFVSFYSRGSDFRDSRILAVEEKYRILLQVGEKLVLHDFDKRSIGEVIINDKEAGSITSCTCVQGFVNPCSFLI</sequence>